<organism evidence="2 3">
    <name type="scientific">Enterocloster hominis</name>
    <name type="common">ex Hitch et al. 2024</name>
    <dbReference type="NCBI Taxonomy" id="1917870"/>
    <lineage>
        <taxon>Bacteria</taxon>
        <taxon>Bacillati</taxon>
        <taxon>Bacillota</taxon>
        <taxon>Clostridia</taxon>
        <taxon>Lachnospirales</taxon>
        <taxon>Lachnospiraceae</taxon>
        <taxon>Enterocloster</taxon>
    </lineage>
</organism>
<accession>A0ABV1D7E2</accession>
<evidence type="ECO:0000313" key="2">
    <source>
        <dbReference type="EMBL" id="MEQ2426320.1"/>
    </source>
</evidence>
<proteinExistence type="predicted"/>
<keyword evidence="2" id="KW-0255">Endonuclease</keyword>
<keyword evidence="2" id="KW-0378">Hydrolase</keyword>
<dbReference type="EMBL" id="JBBMFM010000057">
    <property type="protein sequence ID" value="MEQ2426320.1"/>
    <property type="molecule type" value="Genomic_DNA"/>
</dbReference>
<keyword evidence="3" id="KW-1185">Reference proteome</keyword>
<dbReference type="CDD" id="cd00085">
    <property type="entry name" value="HNHc"/>
    <property type="match status" value="1"/>
</dbReference>
<evidence type="ECO:0000313" key="3">
    <source>
        <dbReference type="Proteomes" id="UP001454086"/>
    </source>
</evidence>
<evidence type="ECO:0000259" key="1">
    <source>
        <dbReference type="Pfam" id="PF13395"/>
    </source>
</evidence>
<dbReference type="RefSeq" id="WP_349118322.1">
    <property type="nucleotide sequence ID" value="NZ_JBBMFM010000057.1"/>
</dbReference>
<gene>
    <name evidence="2" type="ORF">WMQ36_15190</name>
</gene>
<sequence>MMQLPSSETIDIEYLGRLFDKKSESYKLFWFLAIVDKVSSGKSYLTYDELINRMIADSWYMVTEFRLNLGPSDTLEALVKYIYQISGLKSNEEPDVILSFLNRLNDKKVAEMKRTITQNVPYRLQAPFTKQITNDMWKGSRKNLAKKLNQEKRLIYYFTELAGMKTAIEIQPEWCDYISKNKEILRGWVRYNLIMYLQRRNPNVPGIAEKLDIPKRRRLNLVIQYWKKIIEIKPVSEIYLNQSLTSKNISIDHFVPWSYVAHNEFWNLHPTTKNINSQKGNNLPDWDIYFPALCRKEYFSYNMMWEYEMVHEAFEKCRNVHINSDEVYMKLYKPGLNEDEFRNNLENIMLPVYKSAQNAGFRGWNLKSI</sequence>
<protein>
    <submittedName>
        <fullName evidence="2">HNH endonuclease domain-containing protein</fullName>
    </submittedName>
</protein>
<dbReference type="InterPro" id="IPR003615">
    <property type="entry name" value="HNH_nuc"/>
</dbReference>
<dbReference type="Pfam" id="PF13395">
    <property type="entry name" value="HNH_4"/>
    <property type="match status" value="1"/>
</dbReference>
<keyword evidence="2" id="KW-0540">Nuclease</keyword>
<dbReference type="Gene3D" id="1.10.30.50">
    <property type="match status" value="1"/>
</dbReference>
<dbReference type="Proteomes" id="UP001454086">
    <property type="component" value="Unassembled WGS sequence"/>
</dbReference>
<reference evidence="2 3" key="1">
    <citation type="submission" date="2024-03" db="EMBL/GenBank/DDBJ databases">
        <title>Human intestinal bacterial collection.</title>
        <authorList>
            <person name="Pauvert C."/>
            <person name="Hitch T.C.A."/>
            <person name="Clavel T."/>
        </authorList>
    </citation>
    <scope>NUCLEOTIDE SEQUENCE [LARGE SCALE GENOMIC DNA]</scope>
    <source>
        <strain evidence="2 3">CLA-SR-H021</strain>
    </source>
</reference>
<comment type="caution">
    <text evidence="2">The sequence shown here is derived from an EMBL/GenBank/DDBJ whole genome shotgun (WGS) entry which is preliminary data.</text>
</comment>
<dbReference type="GO" id="GO:0004519">
    <property type="term" value="F:endonuclease activity"/>
    <property type="evidence" value="ECO:0007669"/>
    <property type="project" value="UniProtKB-KW"/>
</dbReference>
<feature type="domain" description="HNH nuclease" evidence="1">
    <location>
        <begin position="242"/>
        <end position="284"/>
    </location>
</feature>
<name>A0ABV1D7E2_9FIRM</name>